<protein>
    <recommendedName>
        <fullName evidence="3">GNAT family N-acetyltransferase</fullName>
    </recommendedName>
</protein>
<dbReference type="EMBL" id="JBFALK010000036">
    <property type="protein sequence ID" value="MEV0974872.1"/>
    <property type="molecule type" value="Genomic_DNA"/>
</dbReference>
<reference evidence="1 2" key="1">
    <citation type="submission" date="2024-06" db="EMBL/GenBank/DDBJ databases">
        <title>The Natural Products Discovery Center: Release of the First 8490 Sequenced Strains for Exploring Actinobacteria Biosynthetic Diversity.</title>
        <authorList>
            <person name="Kalkreuter E."/>
            <person name="Kautsar S.A."/>
            <person name="Yang D."/>
            <person name="Bader C.D."/>
            <person name="Teijaro C.N."/>
            <person name="Fluegel L."/>
            <person name="Davis C.M."/>
            <person name="Simpson J.R."/>
            <person name="Lauterbach L."/>
            <person name="Steele A.D."/>
            <person name="Gui C."/>
            <person name="Meng S."/>
            <person name="Li G."/>
            <person name="Viehrig K."/>
            <person name="Ye F."/>
            <person name="Su P."/>
            <person name="Kiefer A.F."/>
            <person name="Nichols A."/>
            <person name="Cepeda A.J."/>
            <person name="Yan W."/>
            <person name="Fan B."/>
            <person name="Jiang Y."/>
            <person name="Adhikari A."/>
            <person name="Zheng C.-J."/>
            <person name="Schuster L."/>
            <person name="Cowan T.M."/>
            <person name="Smanski M.J."/>
            <person name="Chevrette M.G."/>
            <person name="De Carvalho L.P.S."/>
            <person name="Shen B."/>
        </authorList>
    </citation>
    <scope>NUCLEOTIDE SEQUENCE [LARGE SCALE GENOMIC DNA]</scope>
    <source>
        <strain evidence="1 2">NPDC050100</strain>
    </source>
</reference>
<keyword evidence="2" id="KW-1185">Reference proteome</keyword>
<proteinExistence type="predicted"/>
<comment type="caution">
    <text evidence="1">The sequence shown here is derived from an EMBL/GenBank/DDBJ whole genome shotgun (WGS) entry which is preliminary data.</text>
</comment>
<gene>
    <name evidence="1" type="ORF">AB0I59_40320</name>
</gene>
<organism evidence="1 2">
    <name type="scientific">Microtetraspora glauca</name>
    <dbReference type="NCBI Taxonomy" id="1996"/>
    <lineage>
        <taxon>Bacteria</taxon>
        <taxon>Bacillati</taxon>
        <taxon>Actinomycetota</taxon>
        <taxon>Actinomycetes</taxon>
        <taxon>Streptosporangiales</taxon>
        <taxon>Streptosporangiaceae</taxon>
        <taxon>Microtetraspora</taxon>
    </lineage>
</organism>
<dbReference type="RefSeq" id="WP_358141952.1">
    <property type="nucleotide sequence ID" value="NZ_JBFALK010000036.1"/>
</dbReference>
<name>A0ABV3GTN0_MICGL</name>
<evidence type="ECO:0008006" key="3">
    <source>
        <dbReference type="Google" id="ProtNLM"/>
    </source>
</evidence>
<accession>A0ABV3GTN0</accession>
<dbReference type="Proteomes" id="UP001551675">
    <property type="component" value="Unassembled WGS sequence"/>
</dbReference>
<evidence type="ECO:0000313" key="1">
    <source>
        <dbReference type="EMBL" id="MEV0974872.1"/>
    </source>
</evidence>
<sequence length="63" mass="6909">MEAELMDLRACASNERGDVVECPTSKDVRVLLDGLTSANRFVIVERLDAEPKEPFWGGVLDSG</sequence>
<evidence type="ECO:0000313" key="2">
    <source>
        <dbReference type="Proteomes" id="UP001551675"/>
    </source>
</evidence>